<name>A0A9P4TWR3_9PEZI</name>
<dbReference type="Proteomes" id="UP000800235">
    <property type="component" value="Unassembled WGS sequence"/>
</dbReference>
<feature type="compositionally biased region" description="Polar residues" evidence="1">
    <location>
        <begin position="194"/>
        <end position="207"/>
    </location>
</feature>
<reference evidence="2" key="1">
    <citation type="journal article" date="2020" name="Stud. Mycol.">
        <title>101 Dothideomycetes genomes: a test case for predicting lifestyles and emergence of pathogens.</title>
        <authorList>
            <person name="Haridas S."/>
            <person name="Albert R."/>
            <person name="Binder M."/>
            <person name="Bloem J."/>
            <person name="Labutti K."/>
            <person name="Salamov A."/>
            <person name="Andreopoulos B."/>
            <person name="Baker S."/>
            <person name="Barry K."/>
            <person name="Bills G."/>
            <person name="Bluhm B."/>
            <person name="Cannon C."/>
            <person name="Castanera R."/>
            <person name="Culley D."/>
            <person name="Daum C."/>
            <person name="Ezra D."/>
            <person name="Gonzalez J."/>
            <person name="Henrissat B."/>
            <person name="Kuo A."/>
            <person name="Liang C."/>
            <person name="Lipzen A."/>
            <person name="Lutzoni F."/>
            <person name="Magnuson J."/>
            <person name="Mondo S."/>
            <person name="Nolan M."/>
            <person name="Ohm R."/>
            <person name="Pangilinan J."/>
            <person name="Park H.-J."/>
            <person name="Ramirez L."/>
            <person name="Alfaro M."/>
            <person name="Sun H."/>
            <person name="Tritt A."/>
            <person name="Yoshinaga Y."/>
            <person name="Zwiers L.-H."/>
            <person name="Turgeon B."/>
            <person name="Goodwin S."/>
            <person name="Spatafora J."/>
            <person name="Crous P."/>
            <person name="Grigoriev I."/>
        </authorList>
    </citation>
    <scope>NUCLEOTIDE SEQUENCE</scope>
    <source>
        <strain evidence="2">CBS 130266</strain>
    </source>
</reference>
<dbReference type="AlphaFoldDB" id="A0A9P4TWR3"/>
<organism evidence="2 3">
    <name type="scientific">Tothia fuscella</name>
    <dbReference type="NCBI Taxonomy" id="1048955"/>
    <lineage>
        <taxon>Eukaryota</taxon>
        <taxon>Fungi</taxon>
        <taxon>Dikarya</taxon>
        <taxon>Ascomycota</taxon>
        <taxon>Pezizomycotina</taxon>
        <taxon>Dothideomycetes</taxon>
        <taxon>Pleosporomycetidae</taxon>
        <taxon>Venturiales</taxon>
        <taxon>Cylindrosympodiaceae</taxon>
        <taxon>Tothia</taxon>
    </lineage>
</organism>
<sequence length="807" mass="92088">MPDIETSLEHGNLQHESIGQSFQALLLNSPSSEHLQFLKDLQLNLPEARNISALFDHYTQIPATLTCTLQDLNNSISQLISLGSVLPTELPCIVDKIDPFILSVKEERRRCFIDSTTVSAISLYSSVFRGMIACKVVAINMSVVHLIYAKLDTLDWCQTVVASGDTKYSANSRALRAPNDELLDCITTSRRPLTSASTSTESDNAHQSPPVLPQSEPDAHPEHYRWVQRLRFELAQYIWPPKYCEDSEPGHTDKLFGWWVAEVERNERADIHGFEVAPPRLSRARLTSLLDALYASEDSIVTSATTLLVLERPWETTSKEFCVWQSKLHIWLFCLRSSLRYKDQIKHYDLANPFPNSDPYWESTYTIHNTWKKLYPILARKTTLIDIAPILTSLHAIDMARALLEVYIHGMAGVLDVRVRLDPSGFRASDLRRDLEEANLHVYSSKKEESKMQLFCNLFATLAKSNLPYRHFMDNLLAFLCQIWQSNVLALILIYDLARHNVPISPDSIQKIIEDIVHDDPVRAYKIFRASPISLSNVPELPIALAKRGAHWATLSTLLRYPDPTRLPRLLHGEPPNPQAHIRVKLVTMIADILSRHPHGPTRRIWRNVENCFDFLRAHGAEILPLMSQALTRAGIVLPLQRGEDIPINRFEWILRIVNRTEGEEVARQLDAVISRWRRKVLASRTQKRLKLMSQGLPCDKIDPVIPPDNLEMWHSHAPEIKIEYTRNMLAARKKGQLYEENQMRRARQRRANRQERMAAINRGEGLGGESDVGSEAGLMNEESPNTEVREEKTEQVMLSDLRGSTP</sequence>
<evidence type="ECO:0000256" key="1">
    <source>
        <dbReference type="SAM" id="MobiDB-lite"/>
    </source>
</evidence>
<evidence type="ECO:0000313" key="3">
    <source>
        <dbReference type="Proteomes" id="UP000800235"/>
    </source>
</evidence>
<accession>A0A9P4TWR3</accession>
<dbReference type="EMBL" id="MU007046">
    <property type="protein sequence ID" value="KAF2429544.1"/>
    <property type="molecule type" value="Genomic_DNA"/>
</dbReference>
<comment type="caution">
    <text evidence="2">The sequence shown here is derived from an EMBL/GenBank/DDBJ whole genome shotgun (WGS) entry which is preliminary data.</text>
</comment>
<keyword evidence="3" id="KW-1185">Reference proteome</keyword>
<evidence type="ECO:0000313" key="2">
    <source>
        <dbReference type="EMBL" id="KAF2429544.1"/>
    </source>
</evidence>
<dbReference type="OrthoDB" id="5428038at2759"/>
<feature type="region of interest" description="Disordered" evidence="1">
    <location>
        <begin position="761"/>
        <end position="807"/>
    </location>
</feature>
<feature type="region of interest" description="Disordered" evidence="1">
    <location>
        <begin position="194"/>
        <end position="219"/>
    </location>
</feature>
<proteinExistence type="predicted"/>
<gene>
    <name evidence="2" type="ORF">EJ08DRAFT_274908</name>
</gene>
<protein>
    <submittedName>
        <fullName evidence="2">Uncharacterized protein</fullName>
    </submittedName>
</protein>